<feature type="compositionally biased region" description="Pro residues" evidence="4">
    <location>
        <begin position="212"/>
        <end position="224"/>
    </location>
</feature>
<dbReference type="InterPro" id="IPR010756">
    <property type="entry name" value="Tls1-like"/>
</dbReference>
<evidence type="ECO:0000313" key="5">
    <source>
        <dbReference type="EMBL" id="KAF2760105.1"/>
    </source>
</evidence>
<gene>
    <name evidence="5" type="ORF">EJ05DRAFT_272874</name>
</gene>
<feature type="region of interest" description="Disordered" evidence="4">
    <location>
        <begin position="203"/>
        <end position="242"/>
    </location>
</feature>
<name>A0A6A6WBZ9_9PEZI</name>
<evidence type="ECO:0000256" key="1">
    <source>
        <dbReference type="ARBA" id="ARBA00004123"/>
    </source>
</evidence>
<evidence type="ECO:0000256" key="4">
    <source>
        <dbReference type="SAM" id="MobiDB-lite"/>
    </source>
</evidence>
<comment type="subcellular location">
    <subcellularLocation>
        <location evidence="1">Nucleus</location>
    </subcellularLocation>
</comment>
<dbReference type="RefSeq" id="XP_033602556.1">
    <property type="nucleotide sequence ID" value="XM_033740370.1"/>
</dbReference>
<sequence length="342" mass="37663">MNDSKNSGDEPVFRVSKRRKLIHKRHVGHDVDTHPVANVLSAPSSPSRTVQDQESDTKLSMAEVIRLRRNTKARRAGVEFSNAAKNTVSEHTSQPEVSASSTEMLDNVKGVLDSASARFAPQTGQIVDSLDLHMVAYIDSKMAELQHISQSSGCESTRHADDHHPAVHAPVKERQAAGIGKLQEVDLGPRSTQANIERTEELRRRLQAPDTPVQPPPISKPPRINPRTGKPFRPKHARRTSTDIARDALVDQVLHESRIQMYDEGAISARDNADDADGAADERIAAQFQREFMDALQTRKDKKPPPPPVGRGPKLEKEVKGPKMGGSRSARAAMKAAQDKKK</sequence>
<dbReference type="GeneID" id="54481424"/>
<dbReference type="EMBL" id="ML996568">
    <property type="protein sequence ID" value="KAF2760105.1"/>
    <property type="molecule type" value="Genomic_DNA"/>
</dbReference>
<protein>
    <submittedName>
        <fullName evidence="5">Uncharacterized protein</fullName>
    </submittedName>
</protein>
<comment type="similarity">
    <text evidence="2">Belongs to the TLS1 family.</text>
</comment>
<dbReference type="PANTHER" id="PTHR13486:SF2">
    <property type="entry name" value="SPLICING FACTOR C9ORF78"/>
    <property type="match status" value="1"/>
</dbReference>
<evidence type="ECO:0000313" key="6">
    <source>
        <dbReference type="Proteomes" id="UP000799437"/>
    </source>
</evidence>
<accession>A0A6A6WBZ9</accession>
<dbReference type="GO" id="GO:0000398">
    <property type="term" value="P:mRNA splicing, via spliceosome"/>
    <property type="evidence" value="ECO:0007669"/>
    <property type="project" value="TreeGrafter"/>
</dbReference>
<feature type="compositionally biased region" description="Basic residues" evidence="4">
    <location>
        <begin position="230"/>
        <end position="239"/>
    </location>
</feature>
<reference evidence="5" key="1">
    <citation type="journal article" date="2020" name="Stud. Mycol.">
        <title>101 Dothideomycetes genomes: a test case for predicting lifestyles and emergence of pathogens.</title>
        <authorList>
            <person name="Haridas S."/>
            <person name="Albert R."/>
            <person name="Binder M."/>
            <person name="Bloem J."/>
            <person name="Labutti K."/>
            <person name="Salamov A."/>
            <person name="Andreopoulos B."/>
            <person name="Baker S."/>
            <person name="Barry K."/>
            <person name="Bills G."/>
            <person name="Bluhm B."/>
            <person name="Cannon C."/>
            <person name="Castanera R."/>
            <person name="Culley D."/>
            <person name="Daum C."/>
            <person name="Ezra D."/>
            <person name="Gonzalez J."/>
            <person name="Henrissat B."/>
            <person name="Kuo A."/>
            <person name="Liang C."/>
            <person name="Lipzen A."/>
            <person name="Lutzoni F."/>
            <person name="Magnuson J."/>
            <person name="Mondo S."/>
            <person name="Nolan M."/>
            <person name="Ohm R."/>
            <person name="Pangilinan J."/>
            <person name="Park H.-J."/>
            <person name="Ramirez L."/>
            <person name="Alfaro M."/>
            <person name="Sun H."/>
            <person name="Tritt A."/>
            <person name="Yoshinaga Y."/>
            <person name="Zwiers L.-H."/>
            <person name="Turgeon B."/>
            <person name="Goodwin S."/>
            <person name="Spatafora J."/>
            <person name="Crous P."/>
            <person name="Grigoriev I."/>
        </authorList>
    </citation>
    <scope>NUCLEOTIDE SEQUENCE</scope>
    <source>
        <strain evidence="5">CBS 121739</strain>
    </source>
</reference>
<evidence type="ECO:0000256" key="2">
    <source>
        <dbReference type="ARBA" id="ARBA00007643"/>
    </source>
</evidence>
<dbReference type="OrthoDB" id="5627at2759"/>
<dbReference type="PANTHER" id="PTHR13486">
    <property type="entry name" value="TELOMERE LENGTH AND SILENCING PROTEIN 1 TLS1 FAMILY MEMBER"/>
    <property type="match status" value="1"/>
</dbReference>
<evidence type="ECO:0000256" key="3">
    <source>
        <dbReference type="ARBA" id="ARBA00023242"/>
    </source>
</evidence>
<keyword evidence="3" id="KW-0539">Nucleus</keyword>
<dbReference type="GO" id="GO:0005681">
    <property type="term" value="C:spliceosomal complex"/>
    <property type="evidence" value="ECO:0007669"/>
    <property type="project" value="TreeGrafter"/>
</dbReference>
<dbReference type="AlphaFoldDB" id="A0A6A6WBZ9"/>
<dbReference type="Pfam" id="PF07052">
    <property type="entry name" value="Hep_59"/>
    <property type="match status" value="1"/>
</dbReference>
<feature type="region of interest" description="Disordered" evidence="4">
    <location>
        <begin position="294"/>
        <end position="342"/>
    </location>
</feature>
<proteinExistence type="inferred from homology"/>
<dbReference type="Proteomes" id="UP000799437">
    <property type="component" value="Unassembled WGS sequence"/>
</dbReference>
<organism evidence="5 6">
    <name type="scientific">Pseudovirgaria hyperparasitica</name>
    <dbReference type="NCBI Taxonomy" id="470096"/>
    <lineage>
        <taxon>Eukaryota</taxon>
        <taxon>Fungi</taxon>
        <taxon>Dikarya</taxon>
        <taxon>Ascomycota</taxon>
        <taxon>Pezizomycotina</taxon>
        <taxon>Dothideomycetes</taxon>
        <taxon>Dothideomycetes incertae sedis</taxon>
        <taxon>Acrospermales</taxon>
        <taxon>Acrospermaceae</taxon>
        <taxon>Pseudovirgaria</taxon>
    </lineage>
</organism>
<keyword evidence="6" id="KW-1185">Reference proteome</keyword>